<dbReference type="Gene3D" id="3.10.100.10">
    <property type="entry name" value="Mannose-Binding Protein A, subunit A"/>
    <property type="match status" value="1"/>
</dbReference>
<evidence type="ECO:0000259" key="1">
    <source>
        <dbReference type="PROSITE" id="PS50041"/>
    </source>
</evidence>
<sequence length="160" mass="18348">MMKYIKDKVDYIAERSTDQRGSACPDGWVRHGNSCFLIIDTPTLEWKDARRNCQRFGGDLAKITSSAENQFIFGLLLKQKKVTLFGVWLGLHRKADNKFYWADDTLLTGYNAWFTGEPNSLSEKCGHMWGLVSRKGRWNDITCTTDISRHTKDAPVILCH</sequence>
<gene>
    <name evidence="2" type="ORF">PMEA_00022597</name>
</gene>
<protein>
    <recommendedName>
        <fullName evidence="1">C-type lectin domain-containing protein</fullName>
    </recommendedName>
</protein>
<dbReference type="SMART" id="SM00034">
    <property type="entry name" value="CLECT"/>
    <property type="match status" value="1"/>
</dbReference>
<dbReference type="PROSITE" id="PS50041">
    <property type="entry name" value="C_TYPE_LECTIN_2"/>
    <property type="match status" value="1"/>
</dbReference>
<dbReference type="InterPro" id="IPR050111">
    <property type="entry name" value="C-type_lectin/snaclec_domain"/>
</dbReference>
<proteinExistence type="predicted"/>
<dbReference type="Pfam" id="PF00059">
    <property type="entry name" value="Lectin_C"/>
    <property type="match status" value="1"/>
</dbReference>
<dbReference type="AlphaFoldDB" id="A0AAU9XFR2"/>
<dbReference type="InterPro" id="IPR016187">
    <property type="entry name" value="CTDL_fold"/>
</dbReference>
<accession>A0AAU9XFR2</accession>
<dbReference type="InterPro" id="IPR016186">
    <property type="entry name" value="C-type_lectin-like/link_sf"/>
</dbReference>
<dbReference type="InterPro" id="IPR001304">
    <property type="entry name" value="C-type_lectin-like"/>
</dbReference>
<feature type="domain" description="C-type lectin" evidence="1">
    <location>
        <begin position="31"/>
        <end position="143"/>
    </location>
</feature>
<dbReference type="PANTHER" id="PTHR22803">
    <property type="entry name" value="MANNOSE, PHOSPHOLIPASE, LECTIN RECEPTOR RELATED"/>
    <property type="match status" value="1"/>
</dbReference>
<dbReference type="SUPFAM" id="SSF56436">
    <property type="entry name" value="C-type lectin-like"/>
    <property type="match status" value="1"/>
</dbReference>
<comment type="caution">
    <text evidence="2">The sequence shown here is derived from an EMBL/GenBank/DDBJ whole genome shotgun (WGS) entry which is preliminary data.</text>
</comment>
<evidence type="ECO:0000313" key="2">
    <source>
        <dbReference type="EMBL" id="CAH3145479.1"/>
    </source>
</evidence>
<evidence type="ECO:0000313" key="3">
    <source>
        <dbReference type="Proteomes" id="UP001159428"/>
    </source>
</evidence>
<dbReference type="Proteomes" id="UP001159428">
    <property type="component" value="Unassembled WGS sequence"/>
</dbReference>
<organism evidence="2 3">
    <name type="scientific">Pocillopora meandrina</name>
    <dbReference type="NCBI Taxonomy" id="46732"/>
    <lineage>
        <taxon>Eukaryota</taxon>
        <taxon>Metazoa</taxon>
        <taxon>Cnidaria</taxon>
        <taxon>Anthozoa</taxon>
        <taxon>Hexacorallia</taxon>
        <taxon>Scleractinia</taxon>
        <taxon>Astrocoeniina</taxon>
        <taxon>Pocilloporidae</taxon>
        <taxon>Pocillopora</taxon>
    </lineage>
</organism>
<keyword evidence="3" id="KW-1185">Reference proteome</keyword>
<name>A0AAU9XFR2_9CNID</name>
<dbReference type="CDD" id="cd00037">
    <property type="entry name" value="CLECT"/>
    <property type="match status" value="1"/>
</dbReference>
<reference evidence="2 3" key="1">
    <citation type="submission" date="2022-05" db="EMBL/GenBank/DDBJ databases">
        <authorList>
            <consortium name="Genoscope - CEA"/>
            <person name="William W."/>
        </authorList>
    </citation>
    <scope>NUCLEOTIDE SEQUENCE [LARGE SCALE GENOMIC DNA]</scope>
</reference>
<dbReference type="EMBL" id="CALNXJ010000040">
    <property type="protein sequence ID" value="CAH3145479.1"/>
    <property type="molecule type" value="Genomic_DNA"/>
</dbReference>